<dbReference type="Gene3D" id="1.10.1200.10">
    <property type="entry name" value="ACP-like"/>
    <property type="match status" value="1"/>
</dbReference>
<protein>
    <submittedName>
        <fullName evidence="8">Malonyl CoA-acyl carrier protein transacylase</fullName>
    </submittedName>
</protein>
<dbReference type="SMART" id="SM00827">
    <property type="entry name" value="PKS_AT"/>
    <property type="match status" value="1"/>
</dbReference>
<evidence type="ECO:0000313" key="9">
    <source>
        <dbReference type="Proteomes" id="UP000763557"/>
    </source>
</evidence>
<dbReference type="PROSITE" id="PS52019">
    <property type="entry name" value="PKS_MFAS_DH"/>
    <property type="match status" value="1"/>
</dbReference>
<dbReference type="InterPro" id="IPR014043">
    <property type="entry name" value="Acyl_transferase_dom"/>
</dbReference>
<dbReference type="InterPro" id="IPR001227">
    <property type="entry name" value="Ac_transferase_dom_sf"/>
</dbReference>
<keyword evidence="4" id="KW-0012">Acyltransferase</keyword>
<feature type="active site" description="Proton donor; for dehydratase activity" evidence="5">
    <location>
        <position position="689"/>
    </location>
</feature>
<feature type="active site" description="Proton acceptor; for dehydratase activity" evidence="5">
    <location>
        <position position="523"/>
    </location>
</feature>
<dbReference type="InterPro" id="IPR020807">
    <property type="entry name" value="PKS_DH"/>
</dbReference>
<dbReference type="InterPro" id="IPR009081">
    <property type="entry name" value="PP-bd_ACP"/>
</dbReference>
<dbReference type="InterPro" id="IPR042104">
    <property type="entry name" value="PKS_dehydratase_sf"/>
</dbReference>
<dbReference type="Pfam" id="PF00698">
    <property type="entry name" value="Acyl_transf_1"/>
    <property type="match status" value="1"/>
</dbReference>
<feature type="domain" description="PKS/mFAS DH" evidence="7">
    <location>
        <begin position="491"/>
        <end position="766"/>
    </location>
</feature>
<dbReference type="Pfam" id="PF22953">
    <property type="entry name" value="SpnB_Rossmann"/>
    <property type="match status" value="1"/>
</dbReference>
<dbReference type="SMART" id="SM00826">
    <property type="entry name" value="PKS_DH"/>
    <property type="match status" value="1"/>
</dbReference>
<dbReference type="InterPro" id="IPR055123">
    <property type="entry name" value="SpnB-like_Rossmann"/>
</dbReference>
<evidence type="ECO:0000259" key="7">
    <source>
        <dbReference type="PROSITE" id="PS52019"/>
    </source>
</evidence>
<dbReference type="InterPro" id="IPR016036">
    <property type="entry name" value="Malonyl_transacylase_ACP-bd"/>
</dbReference>
<dbReference type="SUPFAM" id="SSF55048">
    <property type="entry name" value="Probable ACP-binding domain of malonyl-CoA ACP transacylase"/>
    <property type="match status" value="1"/>
</dbReference>
<dbReference type="Pfam" id="PF08659">
    <property type="entry name" value="KR"/>
    <property type="match status" value="1"/>
</dbReference>
<dbReference type="Proteomes" id="UP000763557">
    <property type="component" value="Unassembled WGS sequence"/>
</dbReference>
<dbReference type="PROSITE" id="PS50075">
    <property type="entry name" value="CARRIER"/>
    <property type="match status" value="1"/>
</dbReference>
<dbReference type="InterPro" id="IPR049551">
    <property type="entry name" value="PKS_DH_C"/>
</dbReference>
<reference evidence="8 9" key="1">
    <citation type="submission" date="2020-01" db="EMBL/GenBank/DDBJ databases">
        <title>Kibdelosporangium persica a novel Actinomycetes from a hot desert in Iran.</title>
        <authorList>
            <person name="Safaei N."/>
            <person name="Zaburannyi N."/>
            <person name="Mueller R."/>
            <person name="Wink J."/>
        </authorList>
    </citation>
    <scope>NUCLEOTIDE SEQUENCE [LARGE SCALE GENOMIC DNA]</scope>
    <source>
        <strain evidence="8 9">4NS15</strain>
    </source>
</reference>
<evidence type="ECO:0000256" key="2">
    <source>
        <dbReference type="ARBA" id="ARBA00022553"/>
    </source>
</evidence>
<dbReference type="InterPro" id="IPR036736">
    <property type="entry name" value="ACP-like_sf"/>
</dbReference>
<dbReference type="SUPFAM" id="SSF47336">
    <property type="entry name" value="ACP-like"/>
    <property type="match status" value="1"/>
</dbReference>
<dbReference type="InterPro" id="IPR016035">
    <property type="entry name" value="Acyl_Trfase/lysoPLipase"/>
</dbReference>
<dbReference type="SUPFAM" id="SSF52151">
    <property type="entry name" value="FabD/lysophospholipase-like"/>
    <property type="match status" value="1"/>
</dbReference>
<dbReference type="PANTHER" id="PTHR43775">
    <property type="entry name" value="FATTY ACID SYNTHASE"/>
    <property type="match status" value="1"/>
</dbReference>
<dbReference type="PANTHER" id="PTHR43775:SF51">
    <property type="entry name" value="INACTIVE PHENOLPHTHIOCEROL SYNTHESIS POLYKETIDE SYNTHASE TYPE I PKS1-RELATED"/>
    <property type="match status" value="1"/>
</dbReference>
<dbReference type="Pfam" id="PF21089">
    <property type="entry name" value="PKS_DH_N"/>
    <property type="match status" value="1"/>
</dbReference>
<evidence type="ECO:0000256" key="5">
    <source>
        <dbReference type="PROSITE-ProRule" id="PRU01363"/>
    </source>
</evidence>
<gene>
    <name evidence="8" type="ORF">GC106_86850</name>
</gene>
<organism evidence="8 9">
    <name type="scientific">Kibdelosporangium persicum</name>
    <dbReference type="NCBI Taxonomy" id="2698649"/>
    <lineage>
        <taxon>Bacteria</taxon>
        <taxon>Bacillati</taxon>
        <taxon>Actinomycetota</taxon>
        <taxon>Actinomycetes</taxon>
        <taxon>Pseudonocardiales</taxon>
        <taxon>Pseudonocardiaceae</taxon>
        <taxon>Kibdelosporangium</taxon>
    </lineage>
</organism>
<dbReference type="Gene3D" id="3.40.50.720">
    <property type="entry name" value="NAD(P)-binding Rossmann-like Domain"/>
    <property type="match status" value="1"/>
</dbReference>
<dbReference type="InterPro" id="IPR013968">
    <property type="entry name" value="PKS_KR"/>
</dbReference>
<dbReference type="InterPro" id="IPR050091">
    <property type="entry name" value="PKS_NRPS_Biosynth_Enz"/>
</dbReference>
<accession>A0ABX2FKR5</accession>
<dbReference type="SUPFAM" id="SSF51735">
    <property type="entry name" value="NAD(P)-binding Rossmann-fold domains"/>
    <property type="match status" value="2"/>
</dbReference>
<dbReference type="PROSITE" id="PS00012">
    <property type="entry name" value="PHOSPHOPANTETHEINE"/>
    <property type="match status" value="1"/>
</dbReference>
<dbReference type="InterPro" id="IPR032821">
    <property type="entry name" value="PKS_assoc"/>
</dbReference>
<dbReference type="SMART" id="SM00822">
    <property type="entry name" value="PKS_KR"/>
    <property type="match status" value="1"/>
</dbReference>
<dbReference type="InterPro" id="IPR036291">
    <property type="entry name" value="NAD(P)-bd_dom_sf"/>
</dbReference>
<dbReference type="EMBL" id="JAAATY010000064">
    <property type="protein sequence ID" value="NRN71405.1"/>
    <property type="molecule type" value="Genomic_DNA"/>
</dbReference>
<evidence type="ECO:0000259" key="6">
    <source>
        <dbReference type="PROSITE" id="PS50075"/>
    </source>
</evidence>
<dbReference type="Gene3D" id="3.30.70.3290">
    <property type="match status" value="1"/>
</dbReference>
<feature type="region of interest" description="C-terminal hotdog fold" evidence="5">
    <location>
        <begin position="628"/>
        <end position="766"/>
    </location>
</feature>
<dbReference type="InterPro" id="IPR049900">
    <property type="entry name" value="PKS_mFAS_DH"/>
</dbReference>
<comment type="caution">
    <text evidence="8">The sequence shown here is derived from an EMBL/GenBank/DDBJ whole genome shotgun (WGS) entry which is preliminary data.</text>
</comment>
<feature type="domain" description="Carrier" evidence="6">
    <location>
        <begin position="1215"/>
        <end position="1290"/>
    </location>
</feature>
<dbReference type="InterPro" id="IPR057326">
    <property type="entry name" value="KR_dom"/>
</dbReference>
<dbReference type="Pfam" id="PF16197">
    <property type="entry name" value="KAsynt_C_assoc"/>
    <property type="match status" value="1"/>
</dbReference>
<dbReference type="InterPro" id="IPR049552">
    <property type="entry name" value="PKS_DH_N"/>
</dbReference>
<evidence type="ECO:0000313" key="8">
    <source>
        <dbReference type="EMBL" id="NRN71405.1"/>
    </source>
</evidence>
<dbReference type="SMART" id="SM01294">
    <property type="entry name" value="PKS_PP_betabranch"/>
    <property type="match status" value="1"/>
</dbReference>
<evidence type="ECO:0000256" key="1">
    <source>
        <dbReference type="ARBA" id="ARBA00022450"/>
    </source>
</evidence>
<keyword evidence="1" id="KW-0596">Phosphopantetheine</keyword>
<evidence type="ECO:0000256" key="3">
    <source>
        <dbReference type="ARBA" id="ARBA00022679"/>
    </source>
</evidence>
<keyword evidence="9" id="KW-1185">Reference proteome</keyword>
<dbReference type="Pfam" id="PF14765">
    <property type="entry name" value="PS-DH"/>
    <property type="match status" value="1"/>
</dbReference>
<evidence type="ECO:0000256" key="4">
    <source>
        <dbReference type="ARBA" id="ARBA00023315"/>
    </source>
</evidence>
<dbReference type="SMART" id="SM00823">
    <property type="entry name" value="PKS_PP"/>
    <property type="match status" value="1"/>
</dbReference>
<dbReference type="Gene3D" id="3.10.129.110">
    <property type="entry name" value="Polyketide synthase dehydratase"/>
    <property type="match status" value="1"/>
</dbReference>
<dbReference type="CDD" id="cd08956">
    <property type="entry name" value="KR_3_FAS_SDR_x"/>
    <property type="match status" value="1"/>
</dbReference>
<sequence>MSSFGVSGTNAHVILEQGETVDAEPMSAGHEPFVPPVVPWVISGHTAEALRAQAARLAEHLEASPAESVRDVGWSLATSRAGLEHRAFVWGTERAELLLRLRAMAEGEHTPGVVTGTVVSGRLAMLFSGQGTQRLGMGRRLYEAFPAFAAAFDAVCAHLDVLLDRPLKQIVFAAENTADAAMLADTLYTQAGLFALEVALFRQAEASGVRPDFVGGHSVGEFAAAHVAGVLTLPDACSLLVARARLMGELPDSGVMYAVDAAEADVLPLVRGREDEVALAAVNGPDSTVISGTRDAVAAVAAALAERGHRTKRLNVSHAFHSPLMAPVLEEFRRTAERIGYGRPTMPIVSTVTGRVARDGELCSPDYWVEQVCAPVRFHDSVSALRAEGVTKFVEAGPDGALTALVRRCLADEEGTTVTPMSRGGRSEVEAFAAALGGLYVAGYEVDWSGFFTGCRRVDLPTYAFQRRRWWPAAQAATVDPEDLGLGAVDHPLLGAGLVMPDSDQVVLTGRLSLRSQPWLAGHAVFGTVLLPGTAFVDLALRAGAQVGCPRVEELTLEAPLTLPADGGSPRVQVTVGGPDDAGRRAVTVHSGGGPTGAWTRHASGVLAPEALAPVGRWDIPAWPPPGAEPVGIDDYYDHAAEEGFSYGPVFQGLRQAWRRGAEVFAEVRLPEDAAPDAARFEIHPALLDAALHAMALGPMTRSGPGSLPFAWRGVSLAAAGATALRVRVAPAGQDAISVTVADQAGQLVAMIDSLVLRPVRPDQLRPEDRAASHRIEWAPVSLGPVADGDSFVVTELVNAGAPDGDLAATTQTLVVRALDVVRSWLAAEHPGGTRLVIRTRGAVSVGTGDSADSLVDPAAAAALGLLRSAQSEHPGRILLVDTDPADAPHARNDTDIEAVAAAAVAHDEPQVAVRGDTVYVPRLVRAAQSTAAAPWDPHGTVLVTGATGALGGLVARRLATGHGVRSLVLAGRQGMAAEGMPELVAELESLGASVTVAECDVADRARLAAMLADVPAERPLTGVVHAAGVLDDGVLTAMTPERIRTVLRAKVLAATHLHELTKDAGLSAFVVFSSAAGIFGSAGQANYAAANAFLDALAQRRQALGLPAVSLAWGPWQDVRGMTAELSAADRKRMTKVGLTPMSVEDGLRLFDAAVAGPEAVLVPARLDTVAEPAPALLRGLTGPRPRRRASPTPVGDIGLADRLAALSGAERASVLLDAVRREVAMVLAYPSADMVRTGREFKELGFDSLTAIDLRNRLNDVTGLRLPATLVFDHPTPGALAEHLVASFAGSEEPPSPVLAELDRVESVVLSAPDDGSRQAVITRLQILLTKLSDHTDGQTPVAPHDDLREATADELIDLIDAEFGAAG</sequence>
<keyword evidence="2" id="KW-0597">Phosphoprotein</keyword>
<dbReference type="InterPro" id="IPR006162">
    <property type="entry name" value="Ppantetheine_attach_site"/>
</dbReference>
<name>A0ABX2FKR5_9PSEU</name>
<proteinExistence type="predicted"/>
<dbReference type="InterPro" id="IPR020806">
    <property type="entry name" value="PKS_PP-bd"/>
</dbReference>
<dbReference type="Gene3D" id="3.40.366.10">
    <property type="entry name" value="Malonyl-Coenzyme A Acyl Carrier Protein, domain 2"/>
    <property type="match status" value="1"/>
</dbReference>
<keyword evidence="3" id="KW-0808">Transferase</keyword>
<dbReference type="Pfam" id="PF00550">
    <property type="entry name" value="PP-binding"/>
    <property type="match status" value="1"/>
</dbReference>
<feature type="region of interest" description="N-terminal hotdog fold" evidence="5">
    <location>
        <begin position="491"/>
        <end position="614"/>
    </location>
</feature>